<sequence>MKSSRKKHKGTKIRFFDGELEESNHSFEQKYIQKQLEPNIWYLNKKGISADNYQNFVGQLKSHGVKAPEQSTLIATFIQFMSDQDGGHKYDFLSIRGCNKSNNYVRNVVFNRISLEFPDEFLRILKEFLDQQQNVKEKQNLIDKFIDYSKILLLISENYLKNQKNDLELSNPELTENDRPINVEVTSSTNNNINNASLPDSFLIKEKHFTKDIDSNEYDLSFDYDDELFLL</sequence>
<organism evidence="1 2">
    <name type="scientific">Tritrichomonas musculus</name>
    <dbReference type="NCBI Taxonomy" id="1915356"/>
    <lineage>
        <taxon>Eukaryota</taxon>
        <taxon>Metamonada</taxon>
        <taxon>Parabasalia</taxon>
        <taxon>Tritrichomonadida</taxon>
        <taxon>Tritrichomonadidae</taxon>
        <taxon>Tritrichomonas</taxon>
    </lineage>
</organism>
<name>A0ABR2J181_9EUKA</name>
<gene>
    <name evidence="1" type="ORF">M9Y10_007359</name>
</gene>
<reference evidence="1 2" key="1">
    <citation type="submission" date="2024-04" db="EMBL/GenBank/DDBJ databases">
        <title>Tritrichomonas musculus Genome.</title>
        <authorList>
            <person name="Alves-Ferreira E."/>
            <person name="Grigg M."/>
            <person name="Lorenzi H."/>
            <person name="Galac M."/>
        </authorList>
    </citation>
    <scope>NUCLEOTIDE SEQUENCE [LARGE SCALE GENOMIC DNA]</scope>
    <source>
        <strain evidence="1 2">EAF2021</strain>
    </source>
</reference>
<keyword evidence="2" id="KW-1185">Reference proteome</keyword>
<comment type="caution">
    <text evidence="1">The sequence shown here is derived from an EMBL/GenBank/DDBJ whole genome shotgun (WGS) entry which is preliminary data.</text>
</comment>
<evidence type="ECO:0000313" key="2">
    <source>
        <dbReference type="Proteomes" id="UP001470230"/>
    </source>
</evidence>
<evidence type="ECO:0000313" key="1">
    <source>
        <dbReference type="EMBL" id="KAK8871624.1"/>
    </source>
</evidence>
<dbReference type="EMBL" id="JAPFFF010000013">
    <property type="protein sequence ID" value="KAK8871624.1"/>
    <property type="molecule type" value="Genomic_DNA"/>
</dbReference>
<proteinExistence type="predicted"/>
<dbReference type="Proteomes" id="UP001470230">
    <property type="component" value="Unassembled WGS sequence"/>
</dbReference>
<protein>
    <submittedName>
        <fullName evidence="1">Uncharacterized protein</fullName>
    </submittedName>
</protein>
<accession>A0ABR2J181</accession>